<dbReference type="PRINTS" id="PR00318">
    <property type="entry name" value="GPROTEINA"/>
</dbReference>
<feature type="binding site" evidence="4">
    <location>
        <position position="330"/>
    </location>
    <ligand>
        <name>GTP</name>
        <dbReference type="ChEBI" id="CHEBI:37565"/>
    </ligand>
</feature>
<dbReference type="GO" id="GO:0007188">
    <property type="term" value="P:adenylate cyclase-modulating G protein-coupled receptor signaling pathway"/>
    <property type="evidence" value="ECO:0007669"/>
    <property type="project" value="TreeGrafter"/>
</dbReference>
<proteinExistence type="predicted"/>
<dbReference type="GO" id="GO:0005834">
    <property type="term" value="C:heterotrimeric G-protein complex"/>
    <property type="evidence" value="ECO:0007669"/>
    <property type="project" value="TreeGrafter"/>
</dbReference>
<dbReference type="InterPro" id="IPR027417">
    <property type="entry name" value="P-loop_NTPase"/>
</dbReference>
<organism evidence="6 7">
    <name type="scientific">Plectus sambesii</name>
    <dbReference type="NCBI Taxonomy" id="2011161"/>
    <lineage>
        <taxon>Eukaryota</taxon>
        <taxon>Metazoa</taxon>
        <taxon>Ecdysozoa</taxon>
        <taxon>Nematoda</taxon>
        <taxon>Chromadorea</taxon>
        <taxon>Plectida</taxon>
        <taxon>Plectina</taxon>
        <taxon>Plectoidea</taxon>
        <taxon>Plectidae</taxon>
        <taxon>Plectus</taxon>
    </lineage>
</organism>
<evidence type="ECO:0000256" key="4">
    <source>
        <dbReference type="PIRSR" id="PIRSR601019-1"/>
    </source>
</evidence>
<dbReference type="GO" id="GO:0005525">
    <property type="term" value="F:GTP binding"/>
    <property type="evidence" value="ECO:0007669"/>
    <property type="project" value="UniProtKB-KW"/>
</dbReference>
<dbReference type="Pfam" id="PF00503">
    <property type="entry name" value="G-alpha"/>
    <property type="match status" value="1"/>
</dbReference>
<accession>A0A914W8I5</accession>
<protein>
    <submittedName>
        <fullName evidence="7">Uncharacterized protein</fullName>
    </submittedName>
</protein>
<dbReference type="PROSITE" id="PS51882">
    <property type="entry name" value="G_ALPHA"/>
    <property type="match status" value="1"/>
</dbReference>
<dbReference type="InterPro" id="IPR011025">
    <property type="entry name" value="GproteinA_insert"/>
</dbReference>
<dbReference type="SUPFAM" id="SSF47895">
    <property type="entry name" value="Transducin (alpha subunit), insertion domain"/>
    <property type="match status" value="1"/>
</dbReference>
<keyword evidence="3" id="KW-0807">Transducer</keyword>
<keyword evidence="6" id="KW-1185">Reference proteome</keyword>
<dbReference type="Gene3D" id="3.40.50.300">
    <property type="entry name" value="P-loop containing nucleotide triphosphate hydrolases"/>
    <property type="match status" value="1"/>
</dbReference>
<feature type="binding site" evidence="5">
    <location>
        <position position="185"/>
    </location>
    <ligand>
        <name>Mg(2+)</name>
        <dbReference type="ChEBI" id="CHEBI:18420"/>
    </ligand>
</feature>
<evidence type="ECO:0000256" key="1">
    <source>
        <dbReference type="ARBA" id="ARBA00022741"/>
    </source>
</evidence>
<dbReference type="GO" id="GO:0031683">
    <property type="term" value="F:G-protein beta/gamma-subunit complex binding"/>
    <property type="evidence" value="ECO:0007669"/>
    <property type="project" value="InterPro"/>
</dbReference>
<dbReference type="GO" id="GO:0005737">
    <property type="term" value="C:cytoplasm"/>
    <property type="evidence" value="ECO:0007669"/>
    <property type="project" value="TreeGrafter"/>
</dbReference>
<feature type="binding site" evidence="4">
    <location>
        <begin position="179"/>
        <end position="185"/>
    </location>
    <ligand>
        <name>GTP</name>
        <dbReference type="ChEBI" id="CHEBI:37565"/>
    </ligand>
</feature>
<dbReference type="GO" id="GO:0003924">
    <property type="term" value="F:GTPase activity"/>
    <property type="evidence" value="ECO:0007669"/>
    <property type="project" value="InterPro"/>
</dbReference>
<sequence>MGTITSQVKKFGNNGSMSRGASAVSTRQQQADVELRVLLLGTAGAGKTTVFKQLQMLHKSGFTERHRLLYRHVIYFNVNQIFKELLDGCVQLGIDSSAIQPQIAEITVYLSKMEGKTQTQNLSSSHIVEVMKDLWNSSVLQQCFARRNEIRLLDSCEFFLGELNTIIRMGYSPTTDDILRAYATTIGTDEFVFPFRPGLEARLIDVGGLAIARRQWVNYVNNLAAVFYVCDLSGYCRTVEDDGVEKNSLHHSLAVFKEVEESPLLKKTPFVVLLNKTDLFDTFLSSLPLSTCMPDFEGPNDPFSAEAFIRDHFLAAFSRKSAIYIHSTSAINAQGVEKMIIDTMKVVMKKMKSNQSME</sequence>
<feature type="binding site" evidence="4">
    <location>
        <begin position="154"/>
        <end position="155"/>
    </location>
    <ligand>
        <name>GTP</name>
        <dbReference type="ChEBI" id="CHEBI:37565"/>
    </ligand>
</feature>
<dbReference type="FunFam" id="3.40.50.300:FF:000720">
    <property type="entry name" value="Guanine nucleotide-binding protein G(k) subunit alpha"/>
    <property type="match status" value="1"/>
</dbReference>
<dbReference type="PANTHER" id="PTHR10218">
    <property type="entry name" value="GTP-BINDING PROTEIN ALPHA SUBUNIT"/>
    <property type="match status" value="1"/>
</dbReference>
<reference evidence="7" key="1">
    <citation type="submission" date="2022-11" db="UniProtKB">
        <authorList>
            <consortium name="WormBaseParasite"/>
        </authorList>
    </citation>
    <scope>IDENTIFICATION</scope>
</reference>
<dbReference type="WBParaSite" id="PSAMB.scaffold3255size19049.g20847.t1">
    <property type="protein sequence ID" value="PSAMB.scaffold3255size19049.g20847.t1"/>
    <property type="gene ID" value="PSAMB.scaffold3255size19049.g20847"/>
</dbReference>
<dbReference type="SMART" id="SM00275">
    <property type="entry name" value="G_alpha"/>
    <property type="match status" value="1"/>
</dbReference>
<feature type="binding site" evidence="5">
    <location>
        <position position="48"/>
    </location>
    <ligand>
        <name>Mg(2+)</name>
        <dbReference type="ChEBI" id="CHEBI:18420"/>
    </ligand>
</feature>
<dbReference type="Proteomes" id="UP000887566">
    <property type="component" value="Unplaced"/>
</dbReference>
<dbReference type="InterPro" id="IPR001019">
    <property type="entry name" value="Gprotein_alpha_su"/>
</dbReference>
<evidence type="ECO:0000256" key="2">
    <source>
        <dbReference type="ARBA" id="ARBA00023134"/>
    </source>
</evidence>
<dbReference type="GO" id="GO:0001664">
    <property type="term" value="F:G protein-coupled receptor binding"/>
    <property type="evidence" value="ECO:0007669"/>
    <property type="project" value="TreeGrafter"/>
</dbReference>
<name>A0A914W8I5_9BILA</name>
<dbReference type="SUPFAM" id="SSF52540">
    <property type="entry name" value="P-loop containing nucleoside triphosphate hydrolases"/>
    <property type="match status" value="1"/>
</dbReference>
<keyword evidence="5" id="KW-0460">Magnesium</keyword>
<evidence type="ECO:0000313" key="6">
    <source>
        <dbReference type="Proteomes" id="UP000887566"/>
    </source>
</evidence>
<keyword evidence="2 4" id="KW-0342">GTP-binding</keyword>
<keyword evidence="1 4" id="KW-0547">Nucleotide-binding</keyword>
<keyword evidence="5" id="KW-0479">Metal-binding</keyword>
<dbReference type="Gene3D" id="1.10.400.10">
    <property type="entry name" value="GI Alpha 1, domain 2-like"/>
    <property type="match status" value="1"/>
</dbReference>
<dbReference type="PANTHER" id="PTHR10218:SF116">
    <property type="entry name" value="G PROTEIN, ALPHA SUBUNIT"/>
    <property type="match status" value="1"/>
</dbReference>
<feature type="binding site" evidence="4">
    <location>
        <begin position="275"/>
        <end position="278"/>
    </location>
    <ligand>
        <name>GTP</name>
        <dbReference type="ChEBI" id="CHEBI:37565"/>
    </ligand>
</feature>
<dbReference type="GO" id="GO:0046872">
    <property type="term" value="F:metal ion binding"/>
    <property type="evidence" value="ECO:0007669"/>
    <property type="project" value="UniProtKB-KW"/>
</dbReference>
<evidence type="ECO:0000256" key="5">
    <source>
        <dbReference type="PIRSR" id="PIRSR601019-2"/>
    </source>
</evidence>
<dbReference type="AlphaFoldDB" id="A0A914W8I5"/>
<evidence type="ECO:0000256" key="3">
    <source>
        <dbReference type="ARBA" id="ARBA00023224"/>
    </source>
</evidence>
<evidence type="ECO:0000313" key="7">
    <source>
        <dbReference type="WBParaSite" id="PSAMB.scaffold3255size19049.g20847.t1"/>
    </source>
</evidence>